<keyword evidence="8 12" id="KW-0406">Ion transport</keyword>
<dbReference type="InterPro" id="IPR001873">
    <property type="entry name" value="ENaC"/>
</dbReference>
<gene>
    <name evidence="14" type="ORF">NQ318_001582</name>
</gene>
<protein>
    <submittedName>
        <fullName evidence="14">Uncharacterized protein</fullName>
    </submittedName>
</protein>
<evidence type="ECO:0000256" key="6">
    <source>
        <dbReference type="ARBA" id="ARBA00022989"/>
    </source>
</evidence>
<evidence type="ECO:0000256" key="8">
    <source>
        <dbReference type="ARBA" id="ARBA00023065"/>
    </source>
</evidence>
<evidence type="ECO:0000256" key="9">
    <source>
        <dbReference type="ARBA" id="ARBA00023136"/>
    </source>
</evidence>
<dbReference type="Proteomes" id="UP001162162">
    <property type="component" value="Unassembled WGS sequence"/>
</dbReference>
<dbReference type="PANTHER" id="PTHR11690:SF240">
    <property type="entry name" value="PICKPOCKET 25-RELATED"/>
    <property type="match status" value="1"/>
</dbReference>
<keyword evidence="3 12" id="KW-0813">Transport</keyword>
<keyword evidence="4 12" id="KW-0894">Sodium channel</keyword>
<evidence type="ECO:0000256" key="12">
    <source>
        <dbReference type="RuleBase" id="RU000679"/>
    </source>
</evidence>
<evidence type="ECO:0000256" key="11">
    <source>
        <dbReference type="ARBA" id="ARBA00023303"/>
    </source>
</evidence>
<proteinExistence type="inferred from homology"/>
<dbReference type="PANTHER" id="PTHR11690">
    <property type="entry name" value="AMILORIDE-SENSITIVE SODIUM CHANNEL-RELATED"/>
    <property type="match status" value="1"/>
</dbReference>
<sequence>MAWKFKIHLIHFKPLWEFVKFVFLTSSVHGFGHVVARRTHPLEKIMWCGFVVLAVYGAAIISSMTLSRYRDNPTVISMERDRFSWNTSFPAVTICPTQKVDVEYLDRFLSESNDTKNKPLFREFVLSLGEATYTNFDRVVEHEEVPSDEYMRVIRKFMITFRPSVSSSAINGEHLTLQETITEMGICYSFNSHLAVYNSFDYWNKGYWKLLPETETLSVNPLDGEVLATVVNISTGFQVYIHGPYEVVDIASKYVKSPNGYFLQLYLTGLTLYSSENAKMLGIPQRKCRFHYESDLRHSPVYSYVLCRMECRASLANRLCGCTPHFYRKLGKMISVGRIKQFLIKEG</sequence>
<evidence type="ECO:0000256" key="3">
    <source>
        <dbReference type="ARBA" id="ARBA00022448"/>
    </source>
</evidence>
<organism evidence="14 15">
    <name type="scientific">Aromia moschata</name>
    <dbReference type="NCBI Taxonomy" id="1265417"/>
    <lineage>
        <taxon>Eukaryota</taxon>
        <taxon>Metazoa</taxon>
        <taxon>Ecdysozoa</taxon>
        <taxon>Arthropoda</taxon>
        <taxon>Hexapoda</taxon>
        <taxon>Insecta</taxon>
        <taxon>Pterygota</taxon>
        <taxon>Neoptera</taxon>
        <taxon>Endopterygota</taxon>
        <taxon>Coleoptera</taxon>
        <taxon>Polyphaga</taxon>
        <taxon>Cucujiformia</taxon>
        <taxon>Chrysomeloidea</taxon>
        <taxon>Cerambycidae</taxon>
        <taxon>Cerambycinae</taxon>
        <taxon>Callichromatini</taxon>
        <taxon>Aromia</taxon>
    </lineage>
</organism>
<keyword evidence="7" id="KW-0915">Sodium</keyword>
<dbReference type="AlphaFoldDB" id="A0AAV8Y3B4"/>
<comment type="subcellular location">
    <subcellularLocation>
        <location evidence="1">Membrane</location>
        <topology evidence="1">Multi-pass membrane protein</topology>
    </subcellularLocation>
</comment>
<reference evidence="14" key="1">
    <citation type="journal article" date="2023" name="Insect Mol. Biol.">
        <title>Genome sequencing provides insights into the evolution of gene families encoding plant cell wall-degrading enzymes in longhorned beetles.</title>
        <authorList>
            <person name="Shin N.R."/>
            <person name="Okamura Y."/>
            <person name="Kirsch R."/>
            <person name="Pauchet Y."/>
        </authorList>
    </citation>
    <scope>NUCLEOTIDE SEQUENCE</scope>
    <source>
        <strain evidence="14">AMC_N1</strain>
    </source>
</reference>
<feature type="transmembrane region" description="Helical" evidence="13">
    <location>
        <begin position="45"/>
        <end position="66"/>
    </location>
</feature>
<dbReference type="Pfam" id="PF00858">
    <property type="entry name" value="ASC"/>
    <property type="match status" value="1"/>
</dbReference>
<dbReference type="GO" id="GO:0015280">
    <property type="term" value="F:ligand-gated sodium channel activity"/>
    <property type="evidence" value="ECO:0007669"/>
    <property type="project" value="TreeGrafter"/>
</dbReference>
<evidence type="ECO:0000256" key="4">
    <source>
        <dbReference type="ARBA" id="ARBA00022461"/>
    </source>
</evidence>
<keyword evidence="9 13" id="KW-0472">Membrane</keyword>
<evidence type="ECO:0000256" key="13">
    <source>
        <dbReference type="SAM" id="Phobius"/>
    </source>
</evidence>
<evidence type="ECO:0000256" key="7">
    <source>
        <dbReference type="ARBA" id="ARBA00023053"/>
    </source>
</evidence>
<keyword evidence="11 12" id="KW-0407">Ion channel</keyword>
<keyword evidence="15" id="KW-1185">Reference proteome</keyword>
<evidence type="ECO:0000256" key="5">
    <source>
        <dbReference type="ARBA" id="ARBA00022692"/>
    </source>
</evidence>
<keyword evidence="6 13" id="KW-1133">Transmembrane helix</keyword>
<evidence type="ECO:0000313" key="14">
    <source>
        <dbReference type="EMBL" id="KAJ8945117.1"/>
    </source>
</evidence>
<name>A0AAV8Y3B4_9CUCU</name>
<evidence type="ECO:0000256" key="2">
    <source>
        <dbReference type="ARBA" id="ARBA00007193"/>
    </source>
</evidence>
<keyword evidence="10 12" id="KW-0739">Sodium transport</keyword>
<keyword evidence="5 12" id="KW-0812">Transmembrane</keyword>
<dbReference type="EMBL" id="JAPWTK010000227">
    <property type="protein sequence ID" value="KAJ8945117.1"/>
    <property type="molecule type" value="Genomic_DNA"/>
</dbReference>
<comment type="caution">
    <text evidence="14">The sequence shown here is derived from an EMBL/GenBank/DDBJ whole genome shotgun (WGS) entry which is preliminary data.</text>
</comment>
<evidence type="ECO:0000256" key="1">
    <source>
        <dbReference type="ARBA" id="ARBA00004141"/>
    </source>
</evidence>
<accession>A0AAV8Y3B4</accession>
<evidence type="ECO:0000256" key="10">
    <source>
        <dbReference type="ARBA" id="ARBA00023201"/>
    </source>
</evidence>
<dbReference type="GO" id="GO:0005886">
    <property type="term" value="C:plasma membrane"/>
    <property type="evidence" value="ECO:0007669"/>
    <property type="project" value="TreeGrafter"/>
</dbReference>
<evidence type="ECO:0000313" key="15">
    <source>
        <dbReference type="Proteomes" id="UP001162162"/>
    </source>
</evidence>
<comment type="similarity">
    <text evidence="2 12">Belongs to the amiloride-sensitive sodium channel (TC 1.A.6) family.</text>
</comment>